<evidence type="ECO:0000313" key="1">
    <source>
        <dbReference type="EMBL" id="MCQ8118771.1"/>
    </source>
</evidence>
<dbReference type="Proteomes" id="UP001524570">
    <property type="component" value="Unassembled WGS sequence"/>
</dbReference>
<gene>
    <name evidence="1" type="ORF">NP589_15150</name>
</gene>
<keyword evidence="2" id="KW-1185">Reference proteome</keyword>
<name>A0ABT1TWN4_9GAMM</name>
<comment type="caution">
    <text evidence="1">The sequence shown here is derived from an EMBL/GenBank/DDBJ whole genome shotgun (WGS) entry which is preliminary data.</text>
</comment>
<dbReference type="RefSeq" id="WP_256607746.1">
    <property type="nucleotide sequence ID" value="NZ_JANIBL010000049.1"/>
</dbReference>
<dbReference type="SUPFAM" id="SSF109604">
    <property type="entry name" value="HD-domain/PDEase-like"/>
    <property type="match status" value="1"/>
</dbReference>
<dbReference type="EMBL" id="JANIBL010000049">
    <property type="protein sequence ID" value="MCQ8118771.1"/>
    <property type="molecule type" value="Genomic_DNA"/>
</dbReference>
<dbReference type="Gene3D" id="1.10.3210.10">
    <property type="entry name" value="Hypothetical protein af1432"/>
    <property type="match status" value="1"/>
</dbReference>
<reference evidence="1 2" key="1">
    <citation type="submission" date="2022-07" db="EMBL/GenBank/DDBJ databases">
        <title>Methylomonas rivi sp. nov., Methylomonas rosea sp. nov., Methylomonas aureus sp. nov. and Methylomonas subterranea sp. nov., four novel methanotrophs isolated from a freshwater creek and the deep terrestrial subsurface.</title>
        <authorList>
            <person name="Abin C."/>
            <person name="Sankaranarayanan K."/>
            <person name="Garner C."/>
            <person name="Sindelar R."/>
            <person name="Kotary K."/>
            <person name="Garner R."/>
            <person name="Barclay S."/>
            <person name="Lawson P."/>
            <person name="Krumholz L."/>
        </authorList>
    </citation>
    <scope>NUCLEOTIDE SEQUENCE [LARGE SCALE GENOMIC DNA]</scope>
    <source>
        <strain evidence="1 2">WSC-7</strain>
    </source>
</reference>
<organism evidence="1 2">
    <name type="scientific">Methylomonas rosea</name>
    <dbReference type="NCBI Taxonomy" id="2952227"/>
    <lineage>
        <taxon>Bacteria</taxon>
        <taxon>Pseudomonadati</taxon>
        <taxon>Pseudomonadota</taxon>
        <taxon>Gammaproteobacteria</taxon>
        <taxon>Methylococcales</taxon>
        <taxon>Methylococcaceae</taxon>
        <taxon>Methylomonas</taxon>
    </lineage>
</organism>
<evidence type="ECO:0008006" key="3">
    <source>
        <dbReference type="Google" id="ProtNLM"/>
    </source>
</evidence>
<accession>A0ABT1TWN4</accession>
<evidence type="ECO:0000313" key="2">
    <source>
        <dbReference type="Proteomes" id="UP001524570"/>
    </source>
</evidence>
<proteinExistence type="predicted"/>
<protein>
    <recommendedName>
        <fullName evidence="3">HD-GYP domain-containing protein</fullName>
    </recommendedName>
</protein>
<sequence length="94" mass="10245">MQDSGKVGISGRIQRKWGIDSCGVVNHEVHPQIGFDILCKNPAGLVGTAIPKRIAALVDVFDAITMKRLYKDAWSIESAVSNTGTLREMTSIPY</sequence>